<protein>
    <submittedName>
        <fullName evidence="1">Phospholipase A</fullName>
    </submittedName>
</protein>
<dbReference type="SUPFAM" id="SSF53474">
    <property type="entry name" value="alpha/beta-Hydrolases"/>
    <property type="match status" value="1"/>
</dbReference>
<gene>
    <name evidence="1" type="ORF">Xbud_03449</name>
</gene>
<dbReference type="Pfam" id="PF26363">
    <property type="entry name" value="Phospholipase-like"/>
    <property type="match status" value="1"/>
</dbReference>
<dbReference type="OrthoDB" id="5913909at2"/>
<organism evidence="1 2">
    <name type="scientific">Xenorhabdus budapestensis</name>
    <dbReference type="NCBI Taxonomy" id="290110"/>
    <lineage>
        <taxon>Bacteria</taxon>
        <taxon>Pseudomonadati</taxon>
        <taxon>Pseudomonadota</taxon>
        <taxon>Gammaproteobacteria</taxon>
        <taxon>Enterobacterales</taxon>
        <taxon>Morganellaceae</taxon>
        <taxon>Xenorhabdus</taxon>
    </lineage>
</organism>
<evidence type="ECO:0000313" key="2">
    <source>
        <dbReference type="Proteomes" id="UP000225833"/>
    </source>
</evidence>
<evidence type="ECO:0000313" key="1">
    <source>
        <dbReference type="EMBL" id="PHM23909.1"/>
    </source>
</evidence>
<dbReference type="Proteomes" id="UP000225833">
    <property type="component" value="Unassembled WGS sequence"/>
</dbReference>
<dbReference type="AlphaFoldDB" id="A0A2D0IQ45"/>
<dbReference type="EMBL" id="NIBS01000031">
    <property type="protein sequence ID" value="PHM23909.1"/>
    <property type="molecule type" value="Genomic_DNA"/>
</dbReference>
<name>A0A2D0IQ45_XENBU</name>
<dbReference type="Gene3D" id="3.40.50.1820">
    <property type="entry name" value="alpha/beta hydrolase"/>
    <property type="match status" value="1"/>
</dbReference>
<reference evidence="1 2" key="1">
    <citation type="journal article" date="2017" name="Nat. Microbiol.">
        <title>Natural product diversity associated with the nematode symbionts Photorhabdus and Xenorhabdus.</title>
        <authorList>
            <person name="Tobias N.J."/>
            <person name="Wolff H."/>
            <person name="Djahanschiri B."/>
            <person name="Grundmann F."/>
            <person name="Kronenwerth M."/>
            <person name="Shi Y.M."/>
            <person name="Simonyi S."/>
            <person name="Grun P."/>
            <person name="Shapiro-Ilan D."/>
            <person name="Pidot S.J."/>
            <person name="Stinear T.P."/>
            <person name="Ebersberger I."/>
            <person name="Bode H.B."/>
        </authorList>
    </citation>
    <scope>NUCLEOTIDE SEQUENCE [LARGE SCALE GENOMIC DNA]</scope>
    <source>
        <strain evidence="1 2">DSM 16342</strain>
    </source>
</reference>
<proteinExistence type="predicted"/>
<comment type="caution">
    <text evidence="1">The sequence shown here is derived from an EMBL/GenBank/DDBJ whole genome shotgun (WGS) entry which is preliminary data.</text>
</comment>
<sequence>MTLTINTNFFSQLGLSPVLGNQETLQSPSSGSKLPDKSEHLSLPITSFSENTKQTDSLYQSLVSASQTKVMATPELKANDIAGKDSKFIDYSLVQVTRDAYRRNSLGIGDYVRVPDDELIKAGIDPDILDDSSTGFQAGIYRNKGLYIVSFAGSNEIKDFMASIRQGLGYNEEQYNQAAELAQAALKAFGENVIFTGHSMGGGLASMAALTTGKPAVIFNSAGVSDWTLKRMGWSPEVAREMAEKGLIRNYVVENDWLHNLQKRLPLPQPMGNQILLENEYEPEDNIIDSIVNYSYALHSFKAHFLEAIQELLVIHKPWQGKGDSKESVMMAARSDDINDNVVHYHEKLSLQTWAVDMNENELNALFDEPCCQFDSQQELNAQKVKQYYSTHTHSSMYLT</sequence>
<dbReference type="RefSeq" id="WP_099137235.1">
    <property type="nucleotide sequence ID" value="NZ_CAWNNJ010000099.1"/>
</dbReference>
<dbReference type="InterPro" id="IPR029058">
    <property type="entry name" value="AB_hydrolase_fold"/>
</dbReference>
<accession>A0A2D0IQ45</accession>